<keyword evidence="3" id="KW-1185">Reference proteome</keyword>
<organism evidence="2 3">
    <name type="scientific">Streptomyces zaomyceticus</name>
    <dbReference type="NCBI Taxonomy" id="68286"/>
    <lineage>
        <taxon>Bacteria</taxon>
        <taxon>Bacillati</taxon>
        <taxon>Actinomycetota</taxon>
        <taxon>Actinomycetes</taxon>
        <taxon>Kitasatosporales</taxon>
        <taxon>Streptomycetaceae</taxon>
        <taxon>Streptomyces</taxon>
    </lineage>
</organism>
<keyword evidence="1" id="KW-1133">Transmembrane helix</keyword>
<keyword evidence="1" id="KW-0472">Membrane</keyword>
<feature type="transmembrane region" description="Helical" evidence="1">
    <location>
        <begin position="251"/>
        <end position="275"/>
    </location>
</feature>
<proteinExistence type="predicted"/>
<evidence type="ECO:0000256" key="1">
    <source>
        <dbReference type="SAM" id="Phobius"/>
    </source>
</evidence>
<dbReference type="RefSeq" id="WP_327166258.1">
    <property type="nucleotide sequence ID" value="NZ_CP108188.1"/>
</dbReference>
<protein>
    <recommendedName>
        <fullName evidence="4">DUF3592 domain-containing protein</fullName>
    </recommendedName>
</protein>
<feature type="transmembrane region" description="Helical" evidence="1">
    <location>
        <begin position="156"/>
        <end position="178"/>
    </location>
</feature>
<reference evidence="2 3" key="1">
    <citation type="submission" date="2022-10" db="EMBL/GenBank/DDBJ databases">
        <title>The complete genomes of actinobacterial strains from the NBC collection.</title>
        <authorList>
            <person name="Joergensen T.S."/>
            <person name="Alvarez Arevalo M."/>
            <person name="Sterndorff E.B."/>
            <person name="Faurdal D."/>
            <person name="Vuksanovic O."/>
            <person name="Mourched A.-S."/>
            <person name="Charusanti P."/>
            <person name="Shaw S."/>
            <person name="Blin K."/>
            <person name="Weber T."/>
        </authorList>
    </citation>
    <scope>NUCLEOTIDE SEQUENCE [LARGE SCALE GENOMIC DNA]</scope>
    <source>
        <strain evidence="2 3">NBC_00123</strain>
    </source>
</reference>
<sequence length="277" mass="29219">MTTTPSAPVLRGRGGAVLRYEDDALTLRRGDEETRVPLRAVRDVVPDGRAVTVKLRVPAGATPVVHRVEGSNAAAVSLFATAVGTALAGLPESDPSFDGAALVTTRSLRTPTTPLTPISAGAQARAGVWLLVTLVPGLATLIGTSVLFVMHGESGMLLLAVPMGIVAVLFNAASGVTAQRATKMWLLPWRGITVMAVRTSPYGKRGIYEYTDPSGKTHSYYRDAYASEIEICYHPDDPAESVGVYPVYMRVLATLGALVLWAVTAGLIFVAIMAATE</sequence>
<feature type="transmembrane region" description="Helical" evidence="1">
    <location>
        <begin position="128"/>
        <end position="150"/>
    </location>
</feature>
<evidence type="ECO:0008006" key="4">
    <source>
        <dbReference type="Google" id="ProtNLM"/>
    </source>
</evidence>
<gene>
    <name evidence="2" type="ORF">OG814_01095</name>
</gene>
<name>A0ABZ1L2W2_9ACTN</name>
<evidence type="ECO:0000313" key="2">
    <source>
        <dbReference type="EMBL" id="WTR67961.1"/>
    </source>
</evidence>
<dbReference type="Proteomes" id="UP001622594">
    <property type="component" value="Chromosome"/>
</dbReference>
<keyword evidence="1" id="KW-0812">Transmembrane</keyword>
<evidence type="ECO:0000313" key="3">
    <source>
        <dbReference type="Proteomes" id="UP001622594"/>
    </source>
</evidence>
<dbReference type="EMBL" id="CP108188">
    <property type="protein sequence ID" value="WTR67961.1"/>
    <property type="molecule type" value="Genomic_DNA"/>
</dbReference>
<accession>A0ABZ1L2W2</accession>